<keyword evidence="2" id="KW-1185">Reference proteome</keyword>
<dbReference type="STRING" id="27349.A0A0L6V1B6"/>
<gene>
    <name evidence="1" type="ORF">VP01_309g4</name>
</gene>
<protein>
    <submittedName>
        <fullName evidence="1">C-5 sterol desaturase</fullName>
    </submittedName>
</protein>
<accession>A0A0L6V1B6</accession>
<comment type="caution">
    <text evidence="1">The sequence shown here is derived from an EMBL/GenBank/DDBJ whole genome shotgun (WGS) entry which is preliminary data.</text>
</comment>
<proteinExistence type="predicted"/>
<sequence>MSNNAAHGCAIQAAWQQNLTAKLCCALKTGHGASYYEEFRKPEMIQSSTTWSIKPCMHIFGYLFFDTHWLRQLLAWICFSFGFACHNGALKEEATPSASLLPHHATLEDFAKKFLLVFRKSLHRRFGGGWCYLIFSYLLSLTFTDFTVIHDSELIVGHKLENYINSPTHHTLHHMYSNCNFGQFFTWTDKFFLTFRNPNSDDKSRFHSTHRKSGVKNSHSLLEKESNSFHPSPTWITFTNIKPSPPKFTFTGNIIFAGKRTRRIFELFRKQRQEEEEGTFLFVALAC</sequence>
<name>A0A0L6V1B6_9BASI</name>
<dbReference type="EMBL" id="LAVV01008057">
    <property type="protein sequence ID" value="KNZ53925.1"/>
    <property type="molecule type" value="Genomic_DNA"/>
</dbReference>
<dbReference type="AlphaFoldDB" id="A0A0L6V1B6"/>
<evidence type="ECO:0000313" key="2">
    <source>
        <dbReference type="Proteomes" id="UP000037035"/>
    </source>
</evidence>
<reference evidence="1 2" key="1">
    <citation type="submission" date="2015-08" db="EMBL/GenBank/DDBJ databases">
        <title>Next Generation Sequencing and Analysis of the Genome of Puccinia sorghi L Schw, the Causal Agent of Maize Common Rust.</title>
        <authorList>
            <person name="Rochi L."/>
            <person name="Burguener G."/>
            <person name="Darino M."/>
            <person name="Turjanski A."/>
            <person name="Kreff E."/>
            <person name="Dieguez M.J."/>
            <person name="Sacco F."/>
        </authorList>
    </citation>
    <scope>NUCLEOTIDE SEQUENCE [LARGE SCALE GENOMIC DNA]</scope>
    <source>
        <strain evidence="1 2">RO10H11247</strain>
    </source>
</reference>
<dbReference type="Proteomes" id="UP000037035">
    <property type="component" value="Unassembled WGS sequence"/>
</dbReference>
<dbReference type="VEuPathDB" id="FungiDB:VP01_309g4"/>
<evidence type="ECO:0000313" key="1">
    <source>
        <dbReference type="EMBL" id="KNZ53925.1"/>
    </source>
</evidence>
<dbReference type="OrthoDB" id="6354873at2759"/>
<organism evidence="1 2">
    <name type="scientific">Puccinia sorghi</name>
    <dbReference type="NCBI Taxonomy" id="27349"/>
    <lineage>
        <taxon>Eukaryota</taxon>
        <taxon>Fungi</taxon>
        <taxon>Dikarya</taxon>
        <taxon>Basidiomycota</taxon>
        <taxon>Pucciniomycotina</taxon>
        <taxon>Pucciniomycetes</taxon>
        <taxon>Pucciniales</taxon>
        <taxon>Pucciniaceae</taxon>
        <taxon>Puccinia</taxon>
    </lineage>
</organism>